<accession>S3L3V1</accession>
<dbReference type="GO" id="GO:0016832">
    <property type="term" value="F:aldehyde-lyase activity"/>
    <property type="evidence" value="ECO:0007669"/>
    <property type="project" value="TreeGrafter"/>
</dbReference>
<name>S3L3V1_TREMA</name>
<dbReference type="SUPFAM" id="SSF53639">
    <property type="entry name" value="AraD/HMP-PK domain-like"/>
    <property type="match status" value="1"/>
</dbReference>
<comment type="caution">
    <text evidence="4">The sequence shown here is derived from an EMBL/GenBank/DDBJ whole genome shotgun (WGS) entry which is preliminary data.</text>
</comment>
<evidence type="ECO:0000313" key="5">
    <source>
        <dbReference type="Proteomes" id="UP000014541"/>
    </source>
</evidence>
<dbReference type="eggNOG" id="COG0235">
    <property type="taxonomic scope" value="Bacteria"/>
</dbReference>
<keyword evidence="5" id="KW-1185">Reference proteome</keyword>
<organism evidence="4 5">
    <name type="scientific">Treponema maltophilum ATCC 51939</name>
    <dbReference type="NCBI Taxonomy" id="1125699"/>
    <lineage>
        <taxon>Bacteria</taxon>
        <taxon>Pseudomonadati</taxon>
        <taxon>Spirochaetota</taxon>
        <taxon>Spirochaetia</taxon>
        <taxon>Spirochaetales</taxon>
        <taxon>Treponemataceae</taxon>
        <taxon>Treponema</taxon>
    </lineage>
</organism>
<reference evidence="4 5" key="1">
    <citation type="submission" date="2013-04" db="EMBL/GenBank/DDBJ databases">
        <title>The Genome Sequence of Treponema maltophilum ATCC 51939.</title>
        <authorList>
            <consortium name="The Broad Institute Genomics Platform"/>
            <person name="Earl A."/>
            <person name="Ward D."/>
            <person name="Feldgarden M."/>
            <person name="Gevers D."/>
            <person name="Leonetti C."/>
            <person name="Blanton J.M."/>
            <person name="Dewhirst F.E."/>
            <person name="Izard J."/>
            <person name="Walker B."/>
            <person name="Young S."/>
            <person name="Zeng Q."/>
            <person name="Gargeya S."/>
            <person name="Fitzgerald M."/>
            <person name="Haas B."/>
            <person name="Abouelleil A."/>
            <person name="Allen A.W."/>
            <person name="Alvarado L."/>
            <person name="Arachchi H.M."/>
            <person name="Berlin A.M."/>
            <person name="Chapman S.B."/>
            <person name="Gainer-Dewar J."/>
            <person name="Goldberg J."/>
            <person name="Griggs A."/>
            <person name="Gujja S."/>
            <person name="Hansen M."/>
            <person name="Howarth C."/>
            <person name="Imamovic A."/>
            <person name="Ireland A."/>
            <person name="Larimer J."/>
            <person name="McCowan C."/>
            <person name="Murphy C."/>
            <person name="Pearson M."/>
            <person name="Poon T.W."/>
            <person name="Priest M."/>
            <person name="Roberts A."/>
            <person name="Saif S."/>
            <person name="Shea T."/>
            <person name="Sisk P."/>
            <person name="Sykes S."/>
            <person name="Wortman J."/>
            <person name="Nusbaum C."/>
            <person name="Birren B."/>
        </authorList>
    </citation>
    <scope>NUCLEOTIDE SEQUENCE [LARGE SCALE GENOMIC DNA]</scope>
    <source>
        <strain evidence="4 5">ATCC 51939</strain>
    </source>
</reference>
<evidence type="ECO:0000259" key="3">
    <source>
        <dbReference type="SMART" id="SM01007"/>
    </source>
</evidence>
<dbReference type="Proteomes" id="UP000014541">
    <property type="component" value="Unassembled WGS sequence"/>
</dbReference>
<dbReference type="PANTHER" id="PTHR22789:SF0">
    <property type="entry name" value="3-OXO-TETRONATE 4-PHOSPHATE DECARBOXYLASE-RELATED"/>
    <property type="match status" value="1"/>
</dbReference>
<dbReference type="PATRIC" id="fig|1125699.3.peg.1849"/>
<dbReference type="Gene3D" id="3.40.225.10">
    <property type="entry name" value="Class II aldolase/adducin N-terminal domain"/>
    <property type="match status" value="1"/>
</dbReference>
<protein>
    <recommendedName>
        <fullName evidence="3">Class II aldolase/adducin N-terminal domain-containing protein</fullName>
    </recommendedName>
</protein>
<dbReference type="GO" id="GO:0046872">
    <property type="term" value="F:metal ion binding"/>
    <property type="evidence" value="ECO:0007669"/>
    <property type="project" value="UniProtKB-KW"/>
</dbReference>
<feature type="domain" description="Class II aldolase/adducin N-terminal" evidence="3">
    <location>
        <begin position="11"/>
        <end position="188"/>
    </location>
</feature>
<dbReference type="GO" id="GO:0005829">
    <property type="term" value="C:cytosol"/>
    <property type="evidence" value="ECO:0007669"/>
    <property type="project" value="TreeGrafter"/>
</dbReference>
<dbReference type="SMART" id="SM01007">
    <property type="entry name" value="Aldolase_II"/>
    <property type="match status" value="1"/>
</dbReference>
<keyword evidence="1" id="KW-0479">Metal-binding</keyword>
<evidence type="ECO:0000256" key="2">
    <source>
        <dbReference type="ARBA" id="ARBA00023239"/>
    </source>
</evidence>
<dbReference type="STRING" id="1125699.HMPREF9194_01830"/>
<dbReference type="HOGENOM" id="CLU_006033_3_1_12"/>
<dbReference type="InterPro" id="IPR036409">
    <property type="entry name" value="Aldolase_II/adducin_N_sf"/>
</dbReference>
<dbReference type="OrthoDB" id="9794581at2"/>
<dbReference type="PANTHER" id="PTHR22789">
    <property type="entry name" value="FUCULOSE PHOSPHATE ALDOLASE"/>
    <property type="match status" value="1"/>
</dbReference>
<proteinExistence type="predicted"/>
<keyword evidence="2" id="KW-0456">Lyase</keyword>
<dbReference type="Pfam" id="PF00596">
    <property type="entry name" value="Aldolase_II"/>
    <property type="match status" value="1"/>
</dbReference>
<dbReference type="AlphaFoldDB" id="S3L3V1"/>
<gene>
    <name evidence="4" type="ORF">HMPREF9194_01830</name>
</gene>
<dbReference type="EMBL" id="ATFF01000006">
    <property type="protein sequence ID" value="EPF31484.1"/>
    <property type="molecule type" value="Genomic_DNA"/>
</dbReference>
<evidence type="ECO:0000313" key="4">
    <source>
        <dbReference type="EMBL" id="EPF31484.1"/>
    </source>
</evidence>
<dbReference type="RefSeq" id="WP_016526093.1">
    <property type="nucleotide sequence ID" value="NZ_KE332518.1"/>
</dbReference>
<dbReference type="GO" id="GO:0019323">
    <property type="term" value="P:pentose catabolic process"/>
    <property type="evidence" value="ECO:0007669"/>
    <property type="project" value="TreeGrafter"/>
</dbReference>
<sequence length="213" mass="23654">MGKLEYYEERALVASYMKRLYDRRLTTISGGNISLRLDEEKFCITPSGLDKGNLTPEVIALVKFDGTNLTPYIKLSIETEMHRLALLARSDMQAVVHAHPVYASAFSTVMPCSLNTKLTAEAYFMLGEVVNVPYKRMGTNDLAQSVAEHIKTHNALLMENHGVITVGTELLSAFDRIELLEQAAMMTCIASGLPGSHNLTAERIKELDDMKKS</sequence>
<dbReference type="InterPro" id="IPR050197">
    <property type="entry name" value="Aldolase_class_II_sugar_metab"/>
</dbReference>
<evidence type="ECO:0000256" key="1">
    <source>
        <dbReference type="ARBA" id="ARBA00022723"/>
    </source>
</evidence>
<dbReference type="InterPro" id="IPR001303">
    <property type="entry name" value="Aldolase_II/adducin_N"/>
</dbReference>